<keyword evidence="5 7" id="KW-0496">Mitochondrion</keyword>
<dbReference type="GO" id="GO:0042407">
    <property type="term" value="P:cristae formation"/>
    <property type="evidence" value="ECO:0007669"/>
    <property type="project" value="InterPro"/>
</dbReference>
<keyword evidence="3" id="KW-0812">Transmembrane</keyword>
<keyword evidence="6" id="KW-0472">Membrane</keyword>
<evidence type="ECO:0000313" key="8">
    <source>
        <dbReference type="EMBL" id="CAD5206276.1"/>
    </source>
</evidence>
<dbReference type="AlphaFoldDB" id="A0A811JSN4"/>
<dbReference type="Proteomes" id="UP000783686">
    <property type="component" value="Unassembled WGS sequence"/>
</dbReference>
<evidence type="ECO:0000256" key="5">
    <source>
        <dbReference type="ARBA" id="ARBA00023128"/>
    </source>
</evidence>
<keyword evidence="7" id="KW-0999">Mitochondrion inner membrane</keyword>
<dbReference type="InterPro" id="IPR019166">
    <property type="entry name" value="MIC26/MIC27"/>
</dbReference>
<protein>
    <recommendedName>
        <fullName evidence="7">MICOS complex subunit</fullName>
    </recommendedName>
</protein>
<comment type="subunit">
    <text evidence="7">Component of the mitochondrial contact site and cristae organizing system (MICOS) complex.</text>
</comment>
<dbReference type="InterPro" id="IPR033182">
    <property type="entry name" value="MIC26/MIC27_animal"/>
</dbReference>
<evidence type="ECO:0000313" key="9">
    <source>
        <dbReference type="Proteomes" id="UP000614601"/>
    </source>
</evidence>
<reference evidence="8" key="1">
    <citation type="submission" date="2020-09" db="EMBL/GenBank/DDBJ databases">
        <authorList>
            <person name="Kikuchi T."/>
        </authorList>
    </citation>
    <scope>NUCLEOTIDE SEQUENCE</scope>
    <source>
        <strain evidence="8">SH1</strain>
    </source>
</reference>
<comment type="similarity">
    <text evidence="2">Belongs to the apolipoprotein O/MICOS complex subunit Mic27 family.</text>
</comment>
<proteinExistence type="inferred from homology"/>
<accession>A0A811JSN4</accession>
<organism evidence="8 9">
    <name type="scientific">Bursaphelenchus okinawaensis</name>
    <dbReference type="NCBI Taxonomy" id="465554"/>
    <lineage>
        <taxon>Eukaryota</taxon>
        <taxon>Metazoa</taxon>
        <taxon>Ecdysozoa</taxon>
        <taxon>Nematoda</taxon>
        <taxon>Chromadorea</taxon>
        <taxon>Rhabditida</taxon>
        <taxon>Tylenchina</taxon>
        <taxon>Tylenchomorpha</taxon>
        <taxon>Aphelenchoidea</taxon>
        <taxon>Aphelenchoididae</taxon>
        <taxon>Bursaphelenchus</taxon>
    </lineage>
</organism>
<evidence type="ECO:0000256" key="1">
    <source>
        <dbReference type="ARBA" id="ARBA00004325"/>
    </source>
</evidence>
<dbReference type="OrthoDB" id="5973346at2759"/>
<evidence type="ECO:0000256" key="2">
    <source>
        <dbReference type="ARBA" id="ARBA00010904"/>
    </source>
</evidence>
<evidence type="ECO:0000256" key="7">
    <source>
        <dbReference type="RuleBase" id="RU363021"/>
    </source>
</evidence>
<keyword evidence="9" id="KW-1185">Reference proteome</keyword>
<comment type="caution">
    <text evidence="8">The sequence shown here is derived from an EMBL/GenBank/DDBJ whole genome shotgun (WGS) entry which is preliminary data.</text>
</comment>
<evidence type="ECO:0000256" key="4">
    <source>
        <dbReference type="ARBA" id="ARBA00022989"/>
    </source>
</evidence>
<dbReference type="EMBL" id="CAJFCW020000001">
    <property type="protein sequence ID" value="CAG9081122.1"/>
    <property type="molecule type" value="Genomic_DNA"/>
</dbReference>
<dbReference type="Pfam" id="PF09769">
    <property type="entry name" value="ApoO"/>
    <property type="match status" value="1"/>
</dbReference>
<dbReference type="EMBL" id="CAJFDH010000001">
    <property type="protein sequence ID" value="CAD5206276.1"/>
    <property type="molecule type" value="Genomic_DNA"/>
</dbReference>
<dbReference type="Proteomes" id="UP000614601">
    <property type="component" value="Unassembled WGS sequence"/>
</dbReference>
<name>A0A811JSN4_9BILA</name>
<evidence type="ECO:0000256" key="3">
    <source>
        <dbReference type="ARBA" id="ARBA00022692"/>
    </source>
</evidence>
<keyword evidence="4" id="KW-1133">Transmembrane helix</keyword>
<dbReference type="PANTHER" id="PTHR14564">
    <property type="entry name" value="MICOS COMPLEX SUBUNIT MIC26 / MIC27 FAMILY MEMBER"/>
    <property type="match status" value="1"/>
</dbReference>
<sequence length="159" mass="18168">MAKTPDKIAIKELPIYGEDKPLNSYKFVEESPLPLQKEFASLRYALRDNYAVFADRFKTVDQALVQSKNFVKETDEYIKREWTVLPKAAAITVGGMAGFVLGLRRYGIRKFVYATTGLLTMAAFCYPHETIEISKIGYQHALRTYEDFQKSPEPAKKSK</sequence>
<evidence type="ECO:0000256" key="6">
    <source>
        <dbReference type="ARBA" id="ARBA00023136"/>
    </source>
</evidence>
<comment type="subcellular location">
    <subcellularLocation>
        <location evidence="7">Mitochondrion inner membrane</location>
    </subcellularLocation>
    <subcellularLocation>
        <location evidence="1">Mitochondrion membrane</location>
    </subcellularLocation>
</comment>
<comment type="function">
    <text evidence="7">Component of the MICOS complex, a large protein complex of the mitochondrial inner membrane that plays crucial roles in the maintenance of crista junctions, inner membrane architecture, and formation of contact sites to the outer membrane.</text>
</comment>
<gene>
    <name evidence="8" type="ORF">BOKJ2_LOCUS960</name>
</gene>
<dbReference type="GO" id="GO:0061617">
    <property type="term" value="C:MICOS complex"/>
    <property type="evidence" value="ECO:0007669"/>
    <property type="project" value="UniProtKB-UniRule"/>
</dbReference>